<dbReference type="EMBL" id="MIYU01000004">
    <property type="protein sequence ID" value="OIR20010.1"/>
    <property type="molecule type" value="Genomic_DNA"/>
</dbReference>
<protein>
    <recommendedName>
        <fullName evidence="4">Blue (type 1) copper domain-containing protein</fullName>
    </recommendedName>
</protein>
<evidence type="ECO:0000313" key="5">
    <source>
        <dbReference type="EMBL" id="OIR20010.1"/>
    </source>
</evidence>
<dbReference type="SMART" id="SM00192">
    <property type="entry name" value="LDLa"/>
    <property type="match status" value="2"/>
</dbReference>
<dbReference type="SUPFAM" id="SSF49503">
    <property type="entry name" value="Cupredoxins"/>
    <property type="match status" value="1"/>
</dbReference>
<keyword evidence="1" id="KW-0479">Metal-binding</keyword>
<proteinExistence type="predicted"/>
<dbReference type="Proteomes" id="UP000183815">
    <property type="component" value="Unassembled WGS sequence"/>
</dbReference>
<gene>
    <name evidence="5" type="ORF">BEU04_04140</name>
</gene>
<dbReference type="InterPro" id="IPR036055">
    <property type="entry name" value="LDL_receptor-like_sf"/>
</dbReference>
<dbReference type="Pfam" id="PF00127">
    <property type="entry name" value="Copper-bind"/>
    <property type="match status" value="1"/>
</dbReference>
<keyword evidence="2" id="KW-0186">Copper</keyword>
<keyword evidence="3" id="KW-1015">Disulfide bond</keyword>
<dbReference type="SUPFAM" id="SSF57424">
    <property type="entry name" value="LDL receptor-like module"/>
    <property type="match status" value="1"/>
</dbReference>
<evidence type="ECO:0000256" key="3">
    <source>
        <dbReference type="ARBA" id="ARBA00023157"/>
    </source>
</evidence>
<dbReference type="InterPro" id="IPR002172">
    <property type="entry name" value="LDrepeatLR_classA_rpt"/>
</dbReference>
<organism evidence="5 6">
    <name type="scientific">Marine Group III euryarchaeote CG-Bathy1</name>
    <dbReference type="NCBI Taxonomy" id="1889001"/>
    <lineage>
        <taxon>Archaea</taxon>
        <taxon>Methanobacteriati</taxon>
        <taxon>Thermoplasmatota</taxon>
        <taxon>Thermoplasmata</taxon>
        <taxon>Candidatus Thermoprofundales</taxon>
    </lineage>
</organism>
<name>A0A1J5TGD1_9ARCH</name>
<dbReference type="InterPro" id="IPR008972">
    <property type="entry name" value="Cupredoxin"/>
</dbReference>
<dbReference type="InterPro" id="IPR000923">
    <property type="entry name" value="BlueCu_1"/>
</dbReference>
<evidence type="ECO:0000256" key="1">
    <source>
        <dbReference type="ARBA" id="ARBA00022723"/>
    </source>
</evidence>
<evidence type="ECO:0000259" key="4">
    <source>
        <dbReference type="Pfam" id="PF00127"/>
    </source>
</evidence>
<accession>A0A1J5TGD1</accession>
<sequence>MMIMSAFVAVPTYNVGADDHEGGDDDGDGGPQPEVFHATMTMESLEDWSIDYYAEMDITDSDEMREGLAGMCADMLGTDDGEINDDCFNHWMEMMNSDGGEGGHDDEFRCPPDMDDETCHTIMECSENDSMTMDCFRASYNYCYGNEDSEMCEDLTENSDDEDNFMSFIWGIVAYENGHIDATTLMDEYIVPEFGDFMDDGITSDEDHGRPVLYDVQTFDVDSDGEIIIHTNFLEEVKTTPDFVCGSGSVETVPFYQVNDGNDDCEDGSDEQQYDDEGNEINWFDCHDGSEVWINQVNNWEWDCEDGEDEYQEHHNYWWGDVYLFEGDLSGEETDFGNLENVAFGNSYCDWGDDNETYVNCDDFMEAELFAGTWSLVTTGSCHQEWGEDDEGNWVLVGYDCHGENDNHTNMGPYSHSLGSDGEFWFANGSVNHESMEMKNFPYFDTYKHDSEEFVMYQTAELSVDTDFTVRIVSAGWVCFDFDEDGVDDDCWGQYPGLYIYHGEDLIASNKYYYDTEGFSCPIDSDDQDHSNCGYAILEVDLAAGDYTVYTTFESEASYYNKIDGAYVVTEGAETDVWDGHMVDNRWEWHENDGDEVMQTVAYNGSVYDLAFEEFWNEAYDFEWAEDSRAFEEEFGSVYDLYENYENVLETEGEGCDDCAGNLDTMDAETSFDITDQNEFENWAYNYDFDSYYFQFMDENENGAYDSGEIYAVSSEGGGNGGEEVLVEGTADRKHMPKADDYEYEPDCFDDEGNEIDCDEVFDMFAYIFMIAENATHYEDGDMTADTAADNVVNLFYVLVEMGVFEGGEDDHEDHGEDGYWEEYYGGYCEWEGDDFDGDTRWYCQYSDDEDWDTWWYYCEMHEDGFGGSNYYCTDDFGQSPDYEFSASNDHYVTGGSPEVHDQDDNPALLDGIIGIENPPDNIPVISPTNIVGALSDNEGLPMMYTGSFKLKFEGADASLETHEAYIPVDDGNWHVEMILLEGYEVKSCEDCEDLVIEGNNAKFNADEPVTVIFGKVDTSNCDAIVTIGDDGYSFEPADITIAAGDTVCWIWKGTSDVHNVAEVATKFDEDMNLEDAKLGFYSGEAANYVDFRHTFDENDKTHYYVCEPHASMAMVGTVTVGDGDQIQEIVEESGLPSIGFVVGTLALVGAAGLRRRIR</sequence>
<comment type="caution">
    <text evidence="5">The sequence shown here is derived from an EMBL/GenBank/DDBJ whole genome shotgun (WGS) entry which is preliminary data.</text>
</comment>
<feature type="domain" description="Blue (type 1) copper" evidence="4">
    <location>
        <begin position="1027"/>
        <end position="1121"/>
    </location>
</feature>
<dbReference type="GO" id="GO:0009055">
    <property type="term" value="F:electron transfer activity"/>
    <property type="evidence" value="ECO:0007669"/>
    <property type="project" value="InterPro"/>
</dbReference>
<dbReference type="Gene3D" id="4.10.400.10">
    <property type="entry name" value="Low-density Lipoprotein Receptor"/>
    <property type="match status" value="1"/>
</dbReference>
<dbReference type="AlphaFoldDB" id="A0A1J5TGD1"/>
<dbReference type="GO" id="GO:0005507">
    <property type="term" value="F:copper ion binding"/>
    <property type="evidence" value="ECO:0007669"/>
    <property type="project" value="InterPro"/>
</dbReference>
<dbReference type="Gene3D" id="2.60.40.420">
    <property type="entry name" value="Cupredoxins - blue copper proteins"/>
    <property type="match status" value="1"/>
</dbReference>
<evidence type="ECO:0000256" key="2">
    <source>
        <dbReference type="ARBA" id="ARBA00023008"/>
    </source>
</evidence>
<evidence type="ECO:0000313" key="6">
    <source>
        <dbReference type="Proteomes" id="UP000183815"/>
    </source>
</evidence>
<reference evidence="5 6" key="1">
    <citation type="submission" date="2016-08" db="EMBL/GenBank/DDBJ databases">
        <title>New Insights into Marine Group III Euryarchaeota, from dark to light.</title>
        <authorList>
            <person name="Haro-Moreno J.M."/>
            <person name="Rodriguez-Valera F."/>
            <person name="Lopez-Garcia P."/>
            <person name="Moreira D."/>
            <person name="Martin-Cuadrado A.B."/>
        </authorList>
    </citation>
    <scope>NUCLEOTIDE SEQUENCE [LARGE SCALE GENOMIC DNA]</scope>
    <source>
        <strain evidence="5">CG-Bathy1</strain>
    </source>
</reference>